<evidence type="ECO:0000313" key="6">
    <source>
        <dbReference type="Proteomes" id="UP000029267"/>
    </source>
</evidence>
<dbReference type="InterPro" id="IPR001638">
    <property type="entry name" value="Solute-binding_3/MltF_N"/>
</dbReference>
<gene>
    <name evidence="5" type="ORF">EP10_001536</name>
</gene>
<dbReference type="SMART" id="SM00062">
    <property type="entry name" value="PBPb"/>
    <property type="match status" value="1"/>
</dbReference>
<dbReference type="CDD" id="cd13624">
    <property type="entry name" value="PBP2_Arg_Lys_His"/>
    <property type="match status" value="1"/>
</dbReference>
<dbReference type="PANTHER" id="PTHR35936:SF17">
    <property type="entry name" value="ARGININE-BINDING EXTRACELLULAR PROTEIN ARTP"/>
    <property type="match status" value="1"/>
</dbReference>
<keyword evidence="1 2" id="KW-0732">Signal</keyword>
<sequence>MWKKKSLLAAIVVALMMALAACGSKSKETSSPSGSEGEAKKKIVVGTDAAFAPFEYMEKGKIVGFDVDLLDAVMKEAGLDYELKNIGWDPLFAALQSKEVDMGISGITIKEERKQSYDFSAPYFEATQVILVKENSPVKNALDLKGKTIGVQNATTGQEAAEKLFGKGNHIKKFETTVVAIMEMLNGGVEAVITDNAVANEYVKNNPTKKLKVIEDPNNFASEYYGMIFPKNSELKAKVNDALKKVIDSGKYTEIYKKWFNKEPNIQRLGQSS</sequence>
<dbReference type="EMBL" id="JPYA02000002">
    <property type="protein sequence ID" value="MEB3750695.1"/>
    <property type="molecule type" value="Genomic_DNA"/>
</dbReference>
<dbReference type="Pfam" id="PF00497">
    <property type="entry name" value="SBP_bac_3"/>
    <property type="match status" value="1"/>
</dbReference>
<dbReference type="InterPro" id="IPR001320">
    <property type="entry name" value="Iontro_rcpt_C"/>
</dbReference>
<dbReference type="SMART" id="SM00079">
    <property type="entry name" value="PBPe"/>
    <property type="match status" value="1"/>
</dbReference>
<feature type="signal peptide" evidence="2">
    <location>
        <begin position="1"/>
        <end position="20"/>
    </location>
</feature>
<dbReference type="SUPFAM" id="SSF53850">
    <property type="entry name" value="Periplasmic binding protein-like II"/>
    <property type="match status" value="1"/>
</dbReference>
<accession>A0ABU6BFG4</accession>
<protein>
    <submittedName>
        <fullName evidence="5">Glutamine-binding periplasmic protein</fullName>
    </submittedName>
</protein>
<name>A0ABU6BFG4_9BACL</name>
<feature type="domain" description="Solute-binding protein family 3/N-terminal" evidence="3">
    <location>
        <begin position="42"/>
        <end position="263"/>
    </location>
</feature>
<proteinExistence type="predicted"/>
<comment type="caution">
    <text evidence="5">The sequence shown here is derived from an EMBL/GenBank/DDBJ whole genome shotgun (WGS) entry which is preliminary data.</text>
</comment>
<evidence type="ECO:0000313" key="5">
    <source>
        <dbReference type="EMBL" id="MEB3750695.1"/>
    </source>
</evidence>
<evidence type="ECO:0000259" key="4">
    <source>
        <dbReference type="SMART" id="SM00079"/>
    </source>
</evidence>
<feature type="chain" id="PRO_5046316022" evidence="2">
    <location>
        <begin position="21"/>
        <end position="273"/>
    </location>
</feature>
<reference evidence="5 6" key="1">
    <citation type="journal article" date="2014" name="Genome Announc.">
        <title>Draft Genome Sequence of Geobacillus icigianus Strain G1w1T Isolated from Hot Springs in the Valley of Geysers, Kamchatka (Russian Federation).</title>
        <authorList>
            <person name="Bryanskaya A.V."/>
            <person name="Rozanov A.S."/>
            <person name="Logacheva M.D."/>
            <person name="Kotenko A.V."/>
            <person name="Peltek S.E."/>
        </authorList>
    </citation>
    <scope>NUCLEOTIDE SEQUENCE [LARGE SCALE GENOMIC DNA]</scope>
    <source>
        <strain evidence="5 6">G1w1</strain>
    </source>
</reference>
<dbReference type="RefSeq" id="WP_033017984.1">
    <property type="nucleotide sequence ID" value="NZ_JPYA02000002.1"/>
</dbReference>
<keyword evidence="6" id="KW-1185">Reference proteome</keyword>
<dbReference type="Proteomes" id="UP000029267">
    <property type="component" value="Unassembled WGS sequence"/>
</dbReference>
<evidence type="ECO:0000256" key="2">
    <source>
        <dbReference type="SAM" id="SignalP"/>
    </source>
</evidence>
<organism evidence="5 6">
    <name type="scientific">Geobacillus icigianus</name>
    <dbReference type="NCBI Taxonomy" id="1430331"/>
    <lineage>
        <taxon>Bacteria</taxon>
        <taxon>Bacillati</taxon>
        <taxon>Bacillota</taxon>
        <taxon>Bacilli</taxon>
        <taxon>Bacillales</taxon>
        <taxon>Anoxybacillaceae</taxon>
        <taxon>Geobacillus</taxon>
    </lineage>
</organism>
<dbReference type="PANTHER" id="PTHR35936">
    <property type="entry name" value="MEMBRANE-BOUND LYTIC MUREIN TRANSGLYCOSYLASE F"/>
    <property type="match status" value="1"/>
</dbReference>
<evidence type="ECO:0000259" key="3">
    <source>
        <dbReference type="SMART" id="SM00062"/>
    </source>
</evidence>
<dbReference type="Gene3D" id="3.40.190.10">
    <property type="entry name" value="Periplasmic binding protein-like II"/>
    <property type="match status" value="2"/>
</dbReference>
<evidence type="ECO:0000256" key="1">
    <source>
        <dbReference type="ARBA" id="ARBA00022729"/>
    </source>
</evidence>
<feature type="domain" description="Ionotropic glutamate receptor C-terminal" evidence="4">
    <location>
        <begin position="42"/>
        <end position="262"/>
    </location>
</feature>
<dbReference type="PROSITE" id="PS51257">
    <property type="entry name" value="PROKAR_LIPOPROTEIN"/>
    <property type="match status" value="1"/>
</dbReference>